<dbReference type="SUPFAM" id="SSF51735">
    <property type="entry name" value="NAD(P)-binding Rossmann-fold domains"/>
    <property type="match status" value="1"/>
</dbReference>
<accession>A0A843YFM8</accession>
<dbReference type="RefSeq" id="WP_153217264.1">
    <property type="nucleotide sequence ID" value="NZ_WIBF01000013.1"/>
</dbReference>
<name>A0A843YFM8_9RHOB</name>
<dbReference type="InterPro" id="IPR051604">
    <property type="entry name" value="Ergot_Alk_Oxidoreductase"/>
</dbReference>
<dbReference type="InterPro" id="IPR008030">
    <property type="entry name" value="NmrA-like"/>
</dbReference>
<evidence type="ECO:0000259" key="2">
    <source>
        <dbReference type="Pfam" id="PF05368"/>
    </source>
</evidence>
<evidence type="ECO:0000313" key="4">
    <source>
        <dbReference type="Proteomes" id="UP000444174"/>
    </source>
</evidence>
<dbReference type="PANTHER" id="PTHR43162">
    <property type="match status" value="1"/>
</dbReference>
<dbReference type="Gene3D" id="3.40.50.720">
    <property type="entry name" value="NAD(P)-binding Rossmann-like Domain"/>
    <property type="match status" value="1"/>
</dbReference>
<sequence>MANAQKILVTSAAGRIGRDAVRFFLESGFEVRAMVRRQDGRADELSALGAEVFVGNLFDFGDLTTAMQGITRAFHIPPFAPHLLHNTMLVCLAAQEAKLEALVLLSGWNPSPEHPSMLTREHWIANNIARWMPDVGVIHLNPGIFAFTYLLTTPVTRKLGALPLPFGNGANAPVAERDIARCGVALLKDPQRYVGTSWRPTGPAMLTGADVAEILTEVFGRRVRHQPISFKMFCKAARAMGFPDFDTHNLRHYAEEIANGAFAIGAPTDHVERLTGSPAESFKTTAERYAADVRRLAPNVSDASTFGAMAFMVKMLLTRAPTFKDLSQYEANAQLSAPKGGHENPNWQDAARRDQLMLLDGPSPTQAPAPFKTA</sequence>
<comment type="caution">
    <text evidence="3">The sequence shown here is derived from an EMBL/GenBank/DDBJ whole genome shotgun (WGS) entry which is preliminary data.</text>
</comment>
<dbReference type="InterPro" id="IPR036291">
    <property type="entry name" value="NAD(P)-bd_dom_sf"/>
</dbReference>
<dbReference type="EMBL" id="WIBF01000013">
    <property type="protein sequence ID" value="MQQ10290.1"/>
    <property type="molecule type" value="Genomic_DNA"/>
</dbReference>
<evidence type="ECO:0000256" key="1">
    <source>
        <dbReference type="SAM" id="MobiDB-lite"/>
    </source>
</evidence>
<protein>
    <submittedName>
        <fullName evidence="3">NAD(P)H-binding protein</fullName>
    </submittedName>
</protein>
<organism evidence="3 4">
    <name type="scientific">Tritonibacter litoralis</name>
    <dbReference type="NCBI Taxonomy" id="2662264"/>
    <lineage>
        <taxon>Bacteria</taxon>
        <taxon>Pseudomonadati</taxon>
        <taxon>Pseudomonadota</taxon>
        <taxon>Alphaproteobacteria</taxon>
        <taxon>Rhodobacterales</taxon>
        <taxon>Paracoccaceae</taxon>
        <taxon>Tritonibacter</taxon>
    </lineage>
</organism>
<dbReference type="AlphaFoldDB" id="A0A843YFM8"/>
<dbReference type="PANTHER" id="PTHR43162:SF1">
    <property type="entry name" value="PRESTALK A DIFFERENTIATION PROTEIN A"/>
    <property type="match status" value="1"/>
</dbReference>
<proteinExistence type="predicted"/>
<dbReference type="Gene3D" id="3.90.25.10">
    <property type="entry name" value="UDP-galactose 4-epimerase, domain 1"/>
    <property type="match status" value="1"/>
</dbReference>
<dbReference type="Pfam" id="PF05368">
    <property type="entry name" value="NmrA"/>
    <property type="match status" value="1"/>
</dbReference>
<feature type="region of interest" description="Disordered" evidence="1">
    <location>
        <begin position="335"/>
        <end position="374"/>
    </location>
</feature>
<gene>
    <name evidence="3" type="ORF">GFB49_17620</name>
</gene>
<feature type="domain" description="NmrA-like" evidence="2">
    <location>
        <begin position="5"/>
        <end position="255"/>
    </location>
</feature>
<reference evidence="3 4" key="1">
    <citation type="submission" date="2019-10" db="EMBL/GenBank/DDBJ databases">
        <title>Epibacterium sp. nov., isolated from seawater.</title>
        <authorList>
            <person name="Zhang X."/>
            <person name="Li N."/>
        </authorList>
    </citation>
    <scope>NUCLEOTIDE SEQUENCE [LARGE SCALE GENOMIC DNA]</scope>
    <source>
        <strain evidence="3 4">SM1979</strain>
    </source>
</reference>
<evidence type="ECO:0000313" key="3">
    <source>
        <dbReference type="EMBL" id="MQQ10290.1"/>
    </source>
</evidence>
<keyword evidence="4" id="KW-1185">Reference proteome</keyword>
<dbReference type="Proteomes" id="UP000444174">
    <property type="component" value="Unassembled WGS sequence"/>
</dbReference>